<dbReference type="EMBL" id="QPFP01000004">
    <property type="protein sequence ID" value="TEB37272.1"/>
    <property type="molecule type" value="Genomic_DNA"/>
</dbReference>
<evidence type="ECO:0000313" key="2">
    <source>
        <dbReference type="EMBL" id="TEB37272.1"/>
    </source>
</evidence>
<accession>A0A4Y7TUJ3</accession>
<organism evidence="2 3">
    <name type="scientific">Coprinellus micaceus</name>
    <name type="common">Glistening ink-cap mushroom</name>
    <name type="synonym">Coprinus micaceus</name>
    <dbReference type="NCBI Taxonomy" id="71717"/>
    <lineage>
        <taxon>Eukaryota</taxon>
        <taxon>Fungi</taxon>
        <taxon>Dikarya</taxon>
        <taxon>Basidiomycota</taxon>
        <taxon>Agaricomycotina</taxon>
        <taxon>Agaricomycetes</taxon>
        <taxon>Agaricomycetidae</taxon>
        <taxon>Agaricales</taxon>
        <taxon>Agaricineae</taxon>
        <taxon>Psathyrellaceae</taxon>
        <taxon>Coprinellus</taxon>
    </lineage>
</organism>
<gene>
    <name evidence="2" type="ORF">FA13DRAFT_1786446</name>
</gene>
<dbReference type="OrthoDB" id="3058031at2759"/>
<keyword evidence="1" id="KW-0472">Membrane</keyword>
<evidence type="ECO:0000313" key="3">
    <source>
        <dbReference type="Proteomes" id="UP000298030"/>
    </source>
</evidence>
<proteinExistence type="predicted"/>
<feature type="transmembrane region" description="Helical" evidence="1">
    <location>
        <begin position="155"/>
        <end position="175"/>
    </location>
</feature>
<dbReference type="Proteomes" id="UP000298030">
    <property type="component" value="Unassembled WGS sequence"/>
</dbReference>
<keyword evidence="3" id="KW-1185">Reference proteome</keyword>
<dbReference type="AlphaFoldDB" id="A0A4Y7TUJ3"/>
<reference evidence="2 3" key="1">
    <citation type="journal article" date="2019" name="Nat. Ecol. Evol.">
        <title>Megaphylogeny resolves global patterns of mushroom evolution.</title>
        <authorList>
            <person name="Varga T."/>
            <person name="Krizsan K."/>
            <person name="Foldi C."/>
            <person name="Dima B."/>
            <person name="Sanchez-Garcia M."/>
            <person name="Sanchez-Ramirez S."/>
            <person name="Szollosi G.J."/>
            <person name="Szarkandi J.G."/>
            <person name="Papp V."/>
            <person name="Albert L."/>
            <person name="Andreopoulos W."/>
            <person name="Angelini C."/>
            <person name="Antonin V."/>
            <person name="Barry K.W."/>
            <person name="Bougher N.L."/>
            <person name="Buchanan P."/>
            <person name="Buyck B."/>
            <person name="Bense V."/>
            <person name="Catcheside P."/>
            <person name="Chovatia M."/>
            <person name="Cooper J."/>
            <person name="Damon W."/>
            <person name="Desjardin D."/>
            <person name="Finy P."/>
            <person name="Geml J."/>
            <person name="Haridas S."/>
            <person name="Hughes K."/>
            <person name="Justo A."/>
            <person name="Karasinski D."/>
            <person name="Kautmanova I."/>
            <person name="Kiss B."/>
            <person name="Kocsube S."/>
            <person name="Kotiranta H."/>
            <person name="LaButti K.M."/>
            <person name="Lechner B.E."/>
            <person name="Liimatainen K."/>
            <person name="Lipzen A."/>
            <person name="Lukacs Z."/>
            <person name="Mihaltcheva S."/>
            <person name="Morgado L.N."/>
            <person name="Niskanen T."/>
            <person name="Noordeloos M.E."/>
            <person name="Ohm R.A."/>
            <person name="Ortiz-Santana B."/>
            <person name="Ovrebo C."/>
            <person name="Racz N."/>
            <person name="Riley R."/>
            <person name="Savchenko A."/>
            <person name="Shiryaev A."/>
            <person name="Soop K."/>
            <person name="Spirin V."/>
            <person name="Szebenyi C."/>
            <person name="Tomsovsky M."/>
            <person name="Tulloss R.E."/>
            <person name="Uehling J."/>
            <person name="Grigoriev I.V."/>
            <person name="Vagvolgyi C."/>
            <person name="Papp T."/>
            <person name="Martin F.M."/>
            <person name="Miettinen O."/>
            <person name="Hibbett D.S."/>
            <person name="Nagy L.G."/>
        </authorList>
    </citation>
    <scope>NUCLEOTIDE SEQUENCE [LARGE SCALE GENOMIC DNA]</scope>
    <source>
        <strain evidence="2 3">FP101781</strain>
    </source>
</reference>
<evidence type="ECO:0000256" key="1">
    <source>
        <dbReference type="SAM" id="Phobius"/>
    </source>
</evidence>
<sequence>MSCGTPRDVFSALHSPIQKPWHLVISPDPNTLIADKYTLKLDSKFNYQQYEELIEEVAFAVNKTNSKRPAFTNPVKLGTVEETDWLVVKDNTDGLLLQQTLLTLLETFPQYDLSSEKATEATIHDIEVRLGNVGVFGEPAGEGQNSDPSIKEEKAYRVLLGCGVVVCILAVVYRFGMIRMPPLRAV</sequence>
<protein>
    <submittedName>
        <fullName evidence="2">Uncharacterized protein</fullName>
    </submittedName>
</protein>
<keyword evidence="1" id="KW-1133">Transmembrane helix</keyword>
<name>A0A4Y7TUJ3_COPMI</name>
<keyword evidence="1" id="KW-0812">Transmembrane</keyword>
<comment type="caution">
    <text evidence="2">The sequence shown here is derived from an EMBL/GenBank/DDBJ whole genome shotgun (WGS) entry which is preliminary data.</text>
</comment>